<gene>
    <name evidence="1" type="ORF">PAPOLLO_LOCUS12922</name>
</gene>
<dbReference type="Proteomes" id="UP000691718">
    <property type="component" value="Unassembled WGS sequence"/>
</dbReference>
<accession>A0A8S3X316</accession>
<name>A0A8S3X316_PARAO</name>
<dbReference type="EMBL" id="CAJQZP010000918">
    <property type="protein sequence ID" value="CAG4996044.1"/>
    <property type="molecule type" value="Genomic_DNA"/>
</dbReference>
<evidence type="ECO:0000313" key="1">
    <source>
        <dbReference type="EMBL" id="CAG4996044.1"/>
    </source>
</evidence>
<keyword evidence="2" id="KW-1185">Reference proteome</keyword>
<protein>
    <submittedName>
        <fullName evidence="1">(apollo) hypothetical protein</fullName>
    </submittedName>
</protein>
<dbReference type="AlphaFoldDB" id="A0A8S3X316"/>
<organism evidence="1 2">
    <name type="scientific">Parnassius apollo</name>
    <name type="common">Apollo butterfly</name>
    <name type="synonym">Papilio apollo</name>
    <dbReference type="NCBI Taxonomy" id="110799"/>
    <lineage>
        <taxon>Eukaryota</taxon>
        <taxon>Metazoa</taxon>
        <taxon>Ecdysozoa</taxon>
        <taxon>Arthropoda</taxon>
        <taxon>Hexapoda</taxon>
        <taxon>Insecta</taxon>
        <taxon>Pterygota</taxon>
        <taxon>Neoptera</taxon>
        <taxon>Endopterygota</taxon>
        <taxon>Lepidoptera</taxon>
        <taxon>Glossata</taxon>
        <taxon>Ditrysia</taxon>
        <taxon>Papilionoidea</taxon>
        <taxon>Papilionidae</taxon>
        <taxon>Parnassiinae</taxon>
        <taxon>Parnassini</taxon>
        <taxon>Parnassius</taxon>
        <taxon>Parnassius</taxon>
    </lineage>
</organism>
<dbReference type="OrthoDB" id="10462609at2759"/>
<reference evidence="1" key="1">
    <citation type="submission" date="2021-04" db="EMBL/GenBank/DDBJ databases">
        <authorList>
            <person name="Tunstrom K."/>
        </authorList>
    </citation>
    <scope>NUCLEOTIDE SEQUENCE</scope>
</reference>
<sequence>MSSAATLRWNSTVTLDRVAQLTPVDSAFQGKVNGKNRVALRPAVSEISRLKDFQDGGRLSGFSLDRKSKNYISRTADRRNTSDGFP</sequence>
<evidence type="ECO:0000313" key="2">
    <source>
        <dbReference type="Proteomes" id="UP000691718"/>
    </source>
</evidence>
<proteinExistence type="predicted"/>
<comment type="caution">
    <text evidence="1">The sequence shown here is derived from an EMBL/GenBank/DDBJ whole genome shotgun (WGS) entry which is preliminary data.</text>
</comment>